<dbReference type="RefSeq" id="WP_013603001.1">
    <property type="nucleotide sequence ID" value="NC_015146.1"/>
</dbReference>
<keyword evidence="1" id="KW-0614">Plasmid</keyword>
<reference evidence="2" key="1">
    <citation type="journal article" date="2011" name="Stand. Genomic Sci.">
        <title>Complete genome sequence of Arthrobacter phenanthrenivorans type strain (Sphe3).</title>
        <authorList>
            <person name="Kallimanis A."/>
            <person name="Labutti K.M."/>
            <person name="Lapidus A."/>
            <person name="Clum A."/>
            <person name="Lykidis A."/>
            <person name="Mavromatis K."/>
            <person name="Pagani I."/>
            <person name="Liolios K."/>
            <person name="Ivanova N."/>
            <person name="Goodwin L."/>
            <person name="Pitluck S."/>
            <person name="Chen A."/>
            <person name="Palaniappan K."/>
            <person name="Markowitz V."/>
            <person name="Bristow J."/>
            <person name="Velentzas A.D."/>
            <person name="Perisynakis A."/>
            <person name="Ouzounis C.C."/>
            <person name="Kyrpides N.C."/>
            <person name="Koukkou A.I."/>
            <person name="Drainas C."/>
        </authorList>
    </citation>
    <scope>NUCLEOTIDE SEQUENCE [LARGE SCALE GENOMIC DNA]</scope>
    <source>
        <strain evidence="2">DSM 18606 / JCM 16027 / LMG 23796 / Sphe3</strain>
    </source>
</reference>
<evidence type="ECO:0000313" key="1">
    <source>
        <dbReference type="EMBL" id="ADX75127.1"/>
    </source>
</evidence>
<proteinExistence type="predicted"/>
<accession>F0MC76</accession>
<sequence length="58" mass="6223">MDTEITGEAPCYNGWTFLAAVDTVETADGADFVIRSAPGVEESVVDRSALEAGRYQHC</sequence>
<gene>
    <name evidence="1" type="ordered locus">Asphe3_40550</name>
</gene>
<evidence type="ECO:0000313" key="2">
    <source>
        <dbReference type="Proteomes" id="UP000008639"/>
    </source>
</evidence>
<dbReference type="HOGENOM" id="CLU_2969332_0_0_11"/>
<dbReference type="EMBL" id="CP002380">
    <property type="protein sequence ID" value="ADX75127.1"/>
    <property type="molecule type" value="Genomic_DNA"/>
</dbReference>
<organism evidence="1 2">
    <name type="scientific">Pseudarthrobacter phenanthrenivorans (strain DSM 18606 / JCM 16027 / LMG 23796 / Sphe3)</name>
    <name type="common">Arthrobacter phenanthrenivorans</name>
    <dbReference type="NCBI Taxonomy" id="930171"/>
    <lineage>
        <taxon>Bacteria</taxon>
        <taxon>Bacillati</taxon>
        <taxon>Actinomycetota</taxon>
        <taxon>Actinomycetes</taxon>
        <taxon>Micrococcales</taxon>
        <taxon>Micrococcaceae</taxon>
        <taxon>Pseudarthrobacter</taxon>
    </lineage>
</organism>
<dbReference type="Proteomes" id="UP000008639">
    <property type="component" value="Plasmid pASPHE301"/>
</dbReference>
<geneLocation type="plasmid" evidence="1 2">
    <name>pASPHE301</name>
</geneLocation>
<dbReference type="KEGG" id="apn:Asphe3_40550"/>
<name>F0MC76_PSEPM</name>
<dbReference type="AlphaFoldDB" id="F0MC76"/>
<protein>
    <submittedName>
        <fullName evidence="1">Uncharacterized protein</fullName>
    </submittedName>
</protein>